<dbReference type="CDD" id="cd00130">
    <property type="entry name" value="PAS"/>
    <property type="match status" value="1"/>
</dbReference>
<protein>
    <recommendedName>
        <fullName evidence="2">histidine kinase</fullName>
        <ecNumber evidence="2">2.7.13.3</ecNumber>
    </recommendedName>
</protein>
<evidence type="ECO:0000259" key="8">
    <source>
        <dbReference type="PROSITE" id="PS50109"/>
    </source>
</evidence>
<dbReference type="PROSITE" id="PS50110">
    <property type="entry name" value="RESPONSE_REGULATORY"/>
    <property type="match status" value="1"/>
</dbReference>
<dbReference type="PROSITE" id="PS50112">
    <property type="entry name" value="PAS"/>
    <property type="match status" value="1"/>
</dbReference>
<dbReference type="PROSITE" id="PS50113">
    <property type="entry name" value="PAC"/>
    <property type="match status" value="1"/>
</dbReference>
<evidence type="ECO:0000256" key="1">
    <source>
        <dbReference type="ARBA" id="ARBA00000085"/>
    </source>
</evidence>
<dbReference type="CDD" id="cd00082">
    <property type="entry name" value="HisKA"/>
    <property type="match status" value="1"/>
</dbReference>
<feature type="domain" description="Histidine kinase" evidence="8">
    <location>
        <begin position="341"/>
        <end position="564"/>
    </location>
</feature>
<dbReference type="InterPro" id="IPR001610">
    <property type="entry name" value="PAC"/>
</dbReference>
<dbReference type="RefSeq" id="WP_149170480.1">
    <property type="nucleotide sequence ID" value="NZ_VTOY01000001.1"/>
</dbReference>
<dbReference type="PROSITE" id="PS50109">
    <property type="entry name" value="HIS_KIN"/>
    <property type="match status" value="1"/>
</dbReference>
<dbReference type="Pfam" id="PF00512">
    <property type="entry name" value="HisKA"/>
    <property type="match status" value="1"/>
</dbReference>
<accession>A0A5D6WA96</accession>
<evidence type="ECO:0000259" key="9">
    <source>
        <dbReference type="PROSITE" id="PS50110"/>
    </source>
</evidence>
<dbReference type="Proteomes" id="UP000323646">
    <property type="component" value="Unassembled WGS sequence"/>
</dbReference>
<dbReference type="Gene3D" id="1.10.287.130">
    <property type="match status" value="1"/>
</dbReference>
<keyword evidence="4" id="KW-0808">Transferase</keyword>
<organism evidence="12 13">
    <name type="scientific">Selenomonas ruminis</name>
    <dbReference type="NCBI Taxonomy" id="2593411"/>
    <lineage>
        <taxon>Bacteria</taxon>
        <taxon>Bacillati</taxon>
        <taxon>Bacillota</taxon>
        <taxon>Negativicutes</taxon>
        <taxon>Selenomonadales</taxon>
        <taxon>Selenomonadaceae</taxon>
        <taxon>Selenomonas</taxon>
    </lineage>
</organism>
<dbReference type="Gene3D" id="3.30.565.10">
    <property type="entry name" value="Histidine kinase-like ATPase, C-terminal domain"/>
    <property type="match status" value="1"/>
</dbReference>
<dbReference type="InterPro" id="IPR001789">
    <property type="entry name" value="Sig_transdc_resp-reg_receiver"/>
</dbReference>
<dbReference type="SMART" id="SM00387">
    <property type="entry name" value="HATPase_c"/>
    <property type="match status" value="1"/>
</dbReference>
<dbReference type="Pfam" id="PF02518">
    <property type="entry name" value="HATPase_c"/>
    <property type="match status" value="1"/>
</dbReference>
<dbReference type="SMART" id="SM00388">
    <property type="entry name" value="HisKA"/>
    <property type="match status" value="1"/>
</dbReference>
<dbReference type="AlphaFoldDB" id="A0A5D6WA96"/>
<dbReference type="SUPFAM" id="SSF47384">
    <property type="entry name" value="Homodimeric domain of signal transducing histidine kinase"/>
    <property type="match status" value="1"/>
</dbReference>
<name>A0A5D6WA96_9FIRM</name>
<dbReference type="Pfam" id="PF00072">
    <property type="entry name" value="Response_reg"/>
    <property type="match status" value="1"/>
</dbReference>
<dbReference type="InterPro" id="IPR036097">
    <property type="entry name" value="HisK_dim/P_sf"/>
</dbReference>
<dbReference type="InterPro" id="IPR036890">
    <property type="entry name" value="HATPase_C_sf"/>
</dbReference>
<sequence>MDKFNDKIEKTSDSFLNMLANENPFEVLYSARNTGKWKIGYDEQGNIIKMSWSDSFKVMLGYEDDAEFTKVMMHWLDYVLPEDRGRIFKHIEEVDHCRQNGAVFHIEFRMWRKDNIARWFHIAVRKLRNQDGYPWLAAGIITDVTEQKQLELQRQMYKVLAQEFLTTYIIDALNHSIRVVRNDGKAENANEELAAFDGGSYEEFIENLCEKYIIPEDRARIKRDVAIDSLMEKTKNGNLYHINFMLVDECERRRYYQGTYSRIIDENDNVAFFYGCRDVSDIVEKEKKKQDEIQERRRQLAEAYETQEAQLEEIRVLNDELEIARDAANAANKAKTAFLFNMSHDIRTPMNAIIGFTNLIEKNLDDKEQVREYLKKIQASNEFLLSLINNVLEMARIESGKTTIDESYGNAREIYHAICSVFETQMREKNLTFSHTLDVKHEDLLVDFTKFREIMLNLLSNAYKYTTAGGSVSMDIREIPSVKEGVAFYQITIADTGMGMPEEFLPHLYEAFSREKTTTQSGIMGTGLGMMIVKELVDLLGGTIEVSSKLGKGTTFVVTFPFRITERVVYAGKQENVVRDYTKFRGMRILLAEDNELNAEIAMAILSEKGFDVEHAADGEIAVQMMAAAAEGQYDLILMDIQMPRLNGYEATRKIRKLPKPYQTGIPIIAMTANAFDEDKHRAVLAGMNAHVPKPFEIDKLYDTIEEVLLEKDRYVHHDALEAFREKYEQLGCLCGFFVYRAGFDEQIIYADADTAAIFGCSTVAEFMQFVGGSFKTMVHVEDVFAVQQSIEAQQQESGDNLDYIDYDIIRKDGAIRHVADVGYKVFNGTEYVYYVYLADVTELNTD</sequence>
<dbReference type="InterPro" id="IPR000700">
    <property type="entry name" value="PAS-assoc_C"/>
</dbReference>
<evidence type="ECO:0000256" key="5">
    <source>
        <dbReference type="ARBA" id="ARBA00023012"/>
    </source>
</evidence>
<dbReference type="SMART" id="SM00086">
    <property type="entry name" value="PAC"/>
    <property type="match status" value="2"/>
</dbReference>
<dbReference type="Gene3D" id="3.30.450.20">
    <property type="entry name" value="PAS domain"/>
    <property type="match status" value="3"/>
</dbReference>
<dbReference type="InterPro" id="IPR003661">
    <property type="entry name" value="HisK_dim/P_dom"/>
</dbReference>
<evidence type="ECO:0000256" key="4">
    <source>
        <dbReference type="ARBA" id="ARBA00022777"/>
    </source>
</evidence>
<dbReference type="EMBL" id="VTOY01000001">
    <property type="protein sequence ID" value="TYZ24857.1"/>
    <property type="molecule type" value="Genomic_DNA"/>
</dbReference>
<evidence type="ECO:0000256" key="7">
    <source>
        <dbReference type="SAM" id="Coils"/>
    </source>
</evidence>
<dbReference type="InterPro" id="IPR011006">
    <property type="entry name" value="CheY-like_superfamily"/>
</dbReference>
<dbReference type="Pfam" id="PF08447">
    <property type="entry name" value="PAS_3"/>
    <property type="match status" value="1"/>
</dbReference>
<keyword evidence="13" id="KW-1185">Reference proteome</keyword>
<feature type="domain" description="PAC" evidence="11">
    <location>
        <begin position="104"/>
        <end position="156"/>
    </location>
</feature>
<evidence type="ECO:0000256" key="3">
    <source>
        <dbReference type="ARBA" id="ARBA00022553"/>
    </source>
</evidence>
<dbReference type="InterPro" id="IPR003594">
    <property type="entry name" value="HATPase_dom"/>
</dbReference>
<keyword evidence="3 6" id="KW-0597">Phosphoprotein</keyword>
<dbReference type="EC" id="2.7.13.3" evidence="2"/>
<proteinExistence type="predicted"/>
<dbReference type="NCBIfam" id="TIGR00229">
    <property type="entry name" value="sensory_box"/>
    <property type="match status" value="1"/>
</dbReference>
<evidence type="ECO:0000313" key="12">
    <source>
        <dbReference type="EMBL" id="TYZ24857.1"/>
    </source>
</evidence>
<dbReference type="PANTHER" id="PTHR45339:SF1">
    <property type="entry name" value="HYBRID SIGNAL TRANSDUCTION HISTIDINE KINASE J"/>
    <property type="match status" value="1"/>
</dbReference>
<dbReference type="InterPro" id="IPR000014">
    <property type="entry name" value="PAS"/>
</dbReference>
<evidence type="ECO:0000256" key="6">
    <source>
        <dbReference type="PROSITE-ProRule" id="PRU00169"/>
    </source>
</evidence>
<evidence type="ECO:0000313" key="13">
    <source>
        <dbReference type="Proteomes" id="UP000323646"/>
    </source>
</evidence>
<dbReference type="SMART" id="SM00448">
    <property type="entry name" value="REC"/>
    <property type="match status" value="1"/>
</dbReference>
<comment type="caution">
    <text evidence="12">The sequence shown here is derived from an EMBL/GenBank/DDBJ whole genome shotgun (WGS) entry which is preliminary data.</text>
</comment>
<dbReference type="GO" id="GO:0000155">
    <property type="term" value="F:phosphorelay sensor kinase activity"/>
    <property type="evidence" value="ECO:0007669"/>
    <property type="project" value="InterPro"/>
</dbReference>
<dbReference type="SUPFAM" id="SSF52172">
    <property type="entry name" value="CheY-like"/>
    <property type="match status" value="1"/>
</dbReference>
<dbReference type="Gene3D" id="3.40.50.2300">
    <property type="match status" value="1"/>
</dbReference>
<dbReference type="InterPro" id="IPR005467">
    <property type="entry name" value="His_kinase_dom"/>
</dbReference>
<evidence type="ECO:0000256" key="2">
    <source>
        <dbReference type="ARBA" id="ARBA00012438"/>
    </source>
</evidence>
<dbReference type="SUPFAM" id="SSF55785">
    <property type="entry name" value="PYP-like sensor domain (PAS domain)"/>
    <property type="match status" value="3"/>
</dbReference>
<dbReference type="CDD" id="cd17546">
    <property type="entry name" value="REC_hyHK_CKI1_RcsC-like"/>
    <property type="match status" value="1"/>
</dbReference>
<feature type="domain" description="PAS" evidence="10">
    <location>
        <begin position="162"/>
        <end position="234"/>
    </location>
</feature>
<feature type="modified residue" description="4-aspartylphosphate" evidence="6">
    <location>
        <position position="640"/>
    </location>
</feature>
<dbReference type="InterPro" id="IPR013655">
    <property type="entry name" value="PAS_fold_3"/>
</dbReference>
<dbReference type="SUPFAM" id="SSF55874">
    <property type="entry name" value="ATPase domain of HSP90 chaperone/DNA topoisomerase II/histidine kinase"/>
    <property type="match status" value="1"/>
</dbReference>
<comment type="catalytic activity">
    <reaction evidence="1">
        <text>ATP + protein L-histidine = ADP + protein N-phospho-L-histidine.</text>
        <dbReference type="EC" id="2.7.13.3"/>
    </reaction>
</comment>
<evidence type="ECO:0000259" key="10">
    <source>
        <dbReference type="PROSITE" id="PS50112"/>
    </source>
</evidence>
<dbReference type="PRINTS" id="PR00344">
    <property type="entry name" value="BCTRLSENSOR"/>
</dbReference>
<keyword evidence="7" id="KW-0175">Coiled coil</keyword>
<gene>
    <name evidence="12" type="ORF">FZ040_02120</name>
</gene>
<dbReference type="PANTHER" id="PTHR45339">
    <property type="entry name" value="HYBRID SIGNAL TRANSDUCTION HISTIDINE KINASE J"/>
    <property type="match status" value="1"/>
</dbReference>
<dbReference type="InterPro" id="IPR004358">
    <property type="entry name" value="Sig_transdc_His_kin-like_C"/>
</dbReference>
<keyword evidence="4" id="KW-0418">Kinase</keyword>
<evidence type="ECO:0000259" key="11">
    <source>
        <dbReference type="PROSITE" id="PS50113"/>
    </source>
</evidence>
<reference evidence="12 13" key="1">
    <citation type="submission" date="2019-08" db="EMBL/GenBank/DDBJ databases">
        <title>Selenomonas sp. mPRGC5 and Selenomonas sp. mPRGC8 isolated from ruminal fluid of dairy goat (Capra hircus).</title>
        <authorList>
            <person name="Poothong S."/>
            <person name="Nuengjamnong C."/>
            <person name="Tanasupawat S."/>
        </authorList>
    </citation>
    <scope>NUCLEOTIDE SEQUENCE [LARGE SCALE GENOMIC DNA]</scope>
    <source>
        <strain evidence="13">mPRGC5</strain>
    </source>
</reference>
<dbReference type="InterPro" id="IPR035965">
    <property type="entry name" value="PAS-like_dom_sf"/>
</dbReference>
<feature type="domain" description="Response regulatory" evidence="9">
    <location>
        <begin position="588"/>
        <end position="709"/>
    </location>
</feature>
<keyword evidence="5" id="KW-0902">Two-component regulatory system</keyword>
<feature type="coiled-coil region" evidence="7">
    <location>
        <begin position="283"/>
        <end position="334"/>
    </location>
</feature>
<dbReference type="OrthoDB" id="9805486at2"/>